<feature type="transmembrane region" description="Helical" evidence="1">
    <location>
        <begin position="286"/>
        <end position="304"/>
    </location>
</feature>
<feature type="domain" description="EccD-like transmembrane" evidence="2">
    <location>
        <begin position="193"/>
        <end position="404"/>
    </location>
</feature>
<keyword evidence="1" id="KW-1133">Transmembrane helix</keyword>
<feature type="transmembrane region" description="Helical" evidence="1">
    <location>
        <begin position="117"/>
        <end position="134"/>
    </location>
</feature>
<keyword evidence="4" id="KW-1185">Reference proteome</keyword>
<gene>
    <name evidence="3" type="ORF">Aco04nite_17120</name>
</gene>
<dbReference type="InterPro" id="IPR044049">
    <property type="entry name" value="EccD_transm"/>
</dbReference>
<dbReference type="Gene3D" id="3.10.20.90">
    <property type="entry name" value="Phosphatidylinositol 3-kinase Catalytic Subunit, Chain A, domain 1"/>
    <property type="match status" value="1"/>
</dbReference>
<keyword evidence="1" id="KW-0472">Membrane</keyword>
<dbReference type="Proteomes" id="UP000680865">
    <property type="component" value="Unassembled WGS sequence"/>
</dbReference>
<sequence length="406" mass="42099">MTKLTADVCRVTVVAGDRRIDLAVPATVTVSELLPTLVASAAESAHDGGWVLQRIGGAPFDPTGTPESLDWLEGEELYLRPVEDSLPELDFDDLADGIATAVNRRADRWQPEYRRPLFLVLTVVALGVFGAVLIGGGTIAFTGVAGLLAGTGLLAAGLSSARPGRDRAMSTVFSAGGIALLVLTGTEVVHALGLSAQAGLTVPGLAGLLATTGLVMVVSAPKAALRLARLRGVQLPKSGEELHYDNEPQPAGDLEARTDAADGYLTTVVLSACLLMPYLQIEIMRAGGWIGWSLVTVLSGALALRARSFFGAGQRLALVAAATTGFVLVVAHLSGNTGPLARSVLLAGLAVLLGVLVMAATRPWPRRLLPIWEFLAGAGDVITGVALIPLLLQLLGAYAWARGLFG</sequence>
<feature type="transmembrane region" description="Helical" evidence="1">
    <location>
        <begin position="381"/>
        <end position="401"/>
    </location>
</feature>
<proteinExistence type="predicted"/>
<reference evidence="3" key="1">
    <citation type="submission" date="2021-03" db="EMBL/GenBank/DDBJ databases">
        <title>Whole genome shotgun sequence of Actinoplanes consettensis NBRC 14913.</title>
        <authorList>
            <person name="Komaki H."/>
            <person name="Tamura T."/>
        </authorList>
    </citation>
    <scope>NUCLEOTIDE SEQUENCE</scope>
    <source>
        <strain evidence="3">NBRC 14913</strain>
    </source>
</reference>
<organism evidence="3 4">
    <name type="scientific">Winogradskya consettensis</name>
    <dbReference type="NCBI Taxonomy" id="113560"/>
    <lineage>
        <taxon>Bacteria</taxon>
        <taxon>Bacillati</taxon>
        <taxon>Actinomycetota</taxon>
        <taxon>Actinomycetes</taxon>
        <taxon>Micromonosporales</taxon>
        <taxon>Micromonosporaceae</taxon>
        <taxon>Winogradskya</taxon>
    </lineage>
</organism>
<feature type="transmembrane region" description="Helical" evidence="1">
    <location>
        <begin position="140"/>
        <end position="159"/>
    </location>
</feature>
<dbReference type="Pfam" id="PF08817">
    <property type="entry name" value="YukD"/>
    <property type="match status" value="1"/>
</dbReference>
<protein>
    <recommendedName>
        <fullName evidence="2">EccD-like transmembrane domain-containing protein</fullName>
    </recommendedName>
</protein>
<dbReference type="Pfam" id="PF19053">
    <property type="entry name" value="EccD"/>
    <property type="match status" value="1"/>
</dbReference>
<evidence type="ECO:0000256" key="1">
    <source>
        <dbReference type="SAM" id="Phobius"/>
    </source>
</evidence>
<evidence type="ECO:0000259" key="2">
    <source>
        <dbReference type="Pfam" id="PF19053"/>
    </source>
</evidence>
<dbReference type="RefSeq" id="WP_212996637.1">
    <property type="nucleotide sequence ID" value="NZ_BAAATW010000005.1"/>
</dbReference>
<evidence type="ECO:0000313" key="3">
    <source>
        <dbReference type="EMBL" id="GIM69801.1"/>
    </source>
</evidence>
<dbReference type="EMBL" id="BOQP01000007">
    <property type="protein sequence ID" value="GIM69801.1"/>
    <property type="molecule type" value="Genomic_DNA"/>
</dbReference>
<feature type="transmembrane region" description="Helical" evidence="1">
    <location>
        <begin position="340"/>
        <end position="360"/>
    </location>
</feature>
<feature type="transmembrane region" description="Helical" evidence="1">
    <location>
        <begin position="316"/>
        <end position="334"/>
    </location>
</feature>
<name>A0A919SDG4_9ACTN</name>
<comment type="caution">
    <text evidence="3">The sequence shown here is derived from an EMBL/GenBank/DDBJ whole genome shotgun (WGS) entry which is preliminary data.</text>
</comment>
<feature type="transmembrane region" description="Helical" evidence="1">
    <location>
        <begin position="171"/>
        <end position="193"/>
    </location>
</feature>
<feature type="transmembrane region" description="Helical" evidence="1">
    <location>
        <begin position="205"/>
        <end position="225"/>
    </location>
</feature>
<dbReference type="AlphaFoldDB" id="A0A919SDG4"/>
<feature type="transmembrane region" description="Helical" evidence="1">
    <location>
        <begin position="263"/>
        <end position="280"/>
    </location>
</feature>
<evidence type="ECO:0000313" key="4">
    <source>
        <dbReference type="Proteomes" id="UP000680865"/>
    </source>
</evidence>
<accession>A0A919SDG4</accession>
<keyword evidence="1" id="KW-0812">Transmembrane</keyword>
<dbReference type="InterPro" id="IPR024962">
    <property type="entry name" value="YukD-like"/>
</dbReference>